<dbReference type="Pfam" id="PF08433">
    <property type="entry name" value="KTI12"/>
    <property type="match status" value="1"/>
</dbReference>
<dbReference type="EMBL" id="JARGDH010000005">
    <property type="protein sequence ID" value="KAL0266911.1"/>
    <property type="molecule type" value="Genomic_DNA"/>
</dbReference>
<evidence type="ECO:0000256" key="9">
    <source>
        <dbReference type="ARBA" id="ARBA00023163"/>
    </source>
</evidence>
<evidence type="ECO:0000256" key="11">
    <source>
        <dbReference type="ARBA" id="ARBA00058677"/>
    </source>
</evidence>
<feature type="compositionally biased region" description="Basic and acidic residues" evidence="15">
    <location>
        <begin position="564"/>
        <end position="582"/>
    </location>
</feature>
<dbReference type="InterPro" id="IPR026314">
    <property type="entry name" value="YLP_motif_con_p1"/>
</dbReference>
<feature type="region of interest" description="Disordered" evidence="15">
    <location>
        <begin position="893"/>
        <end position="1004"/>
    </location>
</feature>
<feature type="region of interest" description="Disordered" evidence="15">
    <location>
        <begin position="104"/>
        <end position="178"/>
    </location>
</feature>
<dbReference type="GO" id="GO:0016607">
    <property type="term" value="C:nuclear speck"/>
    <property type="evidence" value="ECO:0007669"/>
    <property type="project" value="UniProtKB-SubCell"/>
</dbReference>
<feature type="compositionally biased region" description="Basic and acidic residues" evidence="15">
    <location>
        <begin position="392"/>
        <end position="422"/>
    </location>
</feature>
<feature type="compositionally biased region" description="Basic residues" evidence="15">
    <location>
        <begin position="927"/>
        <end position="949"/>
    </location>
</feature>
<feature type="region of interest" description="Disordered" evidence="15">
    <location>
        <begin position="800"/>
        <end position="834"/>
    </location>
</feature>
<feature type="region of interest" description="Disordered" evidence="15">
    <location>
        <begin position="1"/>
        <end position="59"/>
    </location>
</feature>
<feature type="compositionally biased region" description="Basic and acidic residues" evidence="15">
    <location>
        <begin position="691"/>
        <end position="760"/>
    </location>
</feature>
<feature type="compositionally biased region" description="Basic and acidic residues" evidence="15">
    <location>
        <begin position="901"/>
        <end position="926"/>
    </location>
</feature>
<evidence type="ECO:0000256" key="10">
    <source>
        <dbReference type="ARBA" id="ARBA00023242"/>
    </source>
</evidence>
<evidence type="ECO:0000256" key="7">
    <source>
        <dbReference type="ARBA" id="ARBA00022843"/>
    </source>
</evidence>
<feature type="compositionally biased region" description="Polar residues" evidence="15">
    <location>
        <begin position="436"/>
        <end position="447"/>
    </location>
</feature>
<feature type="compositionally biased region" description="Pro residues" evidence="15">
    <location>
        <begin position="127"/>
        <end position="142"/>
    </location>
</feature>
<evidence type="ECO:0000256" key="14">
    <source>
        <dbReference type="ARBA" id="ARBA00083294"/>
    </source>
</evidence>
<feature type="compositionally biased region" description="Polar residues" evidence="15">
    <location>
        <begin position="31"/>
        <end position="41"/>
    </location>
</feature>
<feature type="compositionally biased region" description="Polar residues" evidence="15">
    <location>
        <begin position="265"/>
        <end position="290"/>
    </location>
</feature>
<reference evidence="17" key="1">
    <citation type="journal article" date="2024" name="Gigascience">
        <title>Chromosome-level genome of the poultry shaft louse Menopon gallinae provides insight into the host-switching and adaptive evolution of parasitic lice.</title>
        <authorList>
            <person name="Xu Y."/>
            <person name="Ma L."/>
            <person name="Liu S."/>
            <person name="Liang Y."/>
            <person name="Liu Q."/>
            <person name="He Z."/>
            <person name="Tian L."/>
            <person name="Duan Y."/>
            <person name="Cai W."/>
            <person name="Li H."/>
            <person name="Song F."/>
        </authorList>
    </citation>
    <scope>NUCLEOTIDE SEQUENCE</scope>
    <source>
        <strain evidence="17">Cailab_2023a</strain>
    </source>
</reference>
<feature type="region of interest" description="Disordered" evidence="15">
    <location>
        <begin position="369"/>
        <end position="533"/>
    </location>
</feature>
<feature type="domain" description="YLPM1-like spectrin repeat" evidence="16">
    <location>
        <begin position="166"/>
        <end position="241"/>
    </location>
</feature>
<evidence type="ECO:0000256" key="5">
    <source>
        <dbReference type="ARBA" id="ARBA00022741"/>
    </source>
</evidence>
<evidence type="ECO:0000256" key="4">
    <source>
        <dbReference type="ARBA" id="ARBA00022499"/>
    </source>
</evidence>
<evidence type="ECO:0000256" key="12">
    <source>
        <dbReference type="ARBA" id="ARBA00065932"/>
    </source>
</evidence>
<sequence>MQNQPWSWGQPGASSFPTGPVFPSGYPPPSMDQSQLISGYQQMYGAPPSQPPPDYGTSQWSAAQLQHWQQWQQWQEKYQQWQAQYGKKYAETIAAMSQNPNVLMPGVQPPLTKPNEAVTNPGYTTVNPPPPPSNTQPVPPPPPEEDKPAGTSGKDRESKPPPDSNAMKDNVEELSEAEKTFDIQFKQWEDQFNEWKKQNQDHPDKAQYREYEKKWETWREQLLQRREQMRKKRISKISEMFSESSMPGKSDELKGKEELQGKTEPGNNCRTGGNQEQTNSDSKSVASYNQEGHGMYQQYKPPDGGPGNFAPFPNLEGNFLDGRIPGYFDRENPNFGGSGPPFGFGGFDSHSKLRSIGMDNREKEFTGVAQRFDNSSRGDFPPRRPFGNGSFEEDRNFGPRFGHFDHRKPGPDRFCDRMKDGKFNTQGRDFGPGGQLNEQAFSSTGRNFQDRNFPGDMKPPFVQTPTKNNVNNTYSKPKVPSLFDITVEKPPGLKSPGKDRKSKIWEQDKSFDGSEKDEKNMPRNDGPWLSNATWASNNSPWIKPWELDRVVAEKPPDANLRPDAWQREPVRGDEKPWASELMKSDMDKSELSGYVGKILAKLGNFNVLPPKEGFMGDNSGKVDENMDGKLPPLMQGQNWPNRNDRNAPFAQDNPNYPGSFGRDRFDEPPKFGPQSDQKDNRTDDVVLFGRGDCDDRIRFDPGRDNRRDDRNFCGNEPFRREDRGPYPEEGRHLPSRSMSDDDRFFGKGERNSFGRDDRPGAKVGLDDVDERMLRNRDRNGRRGFDDRDDRGFMGMYDRDDRRARNFGSPFDKFGRSEQSPKEPEWNPQVFDYSKGNQTNFRSRFSGPEDNFHISTVVDYSHGENKQTFDYAHGEVKNENLPVTAFEYGHGRESPAVIDYGHGSDRDHLGPQKWRKESQDKTGEKGRSRSKSKSPQRRSRSPRGRPRSRSRSPYSGPKSKTDPISPTFRGHRSRSRDRFNRLGAKRNRRNNSEEKAVQGADGDVTKNNFDITTVLVEDLICSPGRETRPSKLVFIMRGLPGSGKTYVTKLIKDKEVELGGDAPRILSLDDYFMTEVEKEVVDEETGRKLKKKVLEYEYESCAEPHYRGSLLKAFKKTVSDGFFSFIIVDSVNEKTKDYEEMWSFAKSKGFQVYVAEMDDDVAVCTKRNIHKRTEKEISDLAKAWEKTPNHYLRLDVRSLLQADAITEVEMEVVSDTDLDKIIDAEEEKGKEAEDTKEDEEEDEPGESTFVKSRWDHFENSEQKLDRLDGLKRRREGFHTTMEDYLQLPDDFDMRSAEASDGKKRVRWADLEERRQQEKMRAIGFVVGQTDWSRMTDPTFGESALTRTKYI</sequence>
<dbReference type="Gene3D" id="3.40.50.300">
    <property type="entry name" value="P-loop containing nucleotide triphosphate hydrolases"/>
    <property type="match status" value="1"/>
</dbReference>
<name>A0AAW2HAV5_9NEOP</name>
<dbReference type="InterPro" id="IPR027417">
    <property type="entry name" value="P-loop_NTPase"/>
</dbReference>
<dbReference type="FunFam" id="3.40.50.300:FF:000399">
    <property type="entry name" value="YLP motif containing 1"/>
    <property type="match status" value="1"/>
</dbReference>
<feature type="region of interest" description="Disordered" evidence="15">
    <location>
        <begin position="1223"/>
        <end position="1248"/>
    </location>
</feature>
<dbReference type="EMBL" id="JARGDH010000005">
    <property type="protein sequence ID" value="KAL0266909.1"/>
    <property type="molecule type" value="Genomic_DNA"/>
</dbReference>
<keyword evidence="8" id="KW-0805">Transcription regulation</keyword>
<evidence type="ECO:0000259" key="16">
    <source>
        <dbReference type="Pfam" id="PF26583"/>
    </source>
</evidence>
<evidence type="ECO:0000256" key="1">
    <source>
        <dbReference type="ARBA" id="ARBA00004324"/>
    </source>
</evidence>
<comment type="subcellular location">
    <subcellularLocation>
        <location evidence="1">Nucleus speckle</location>
    </subcellularLocation>
</comment>
<feature type="compositionally biased region" description="Polar residues" evidence="15">
    <location>
        <begin position="463"/>
        <end position="475"/>
    </location>
</feature>
<keyword evidence="7" id="KW-0832">Ubl conjugation</keyword>
<feature type="compositionally biased region" description="Basic and acidic residues" evidence="15">
    <location>
        <begin position="496"/>
        <end position="522"/>
    </location>
</feature>
<feature type="region of interest" description="Disordered" evidence="15">
    <location>
        <begin position="616"/>
        <end position="767"/>
    </location>
</feature>
<keyword evidence="10" id="KW-0539">Nucleus</keyword>
<comment type="caution">
    <text evidence="17">The sequence shown here is derived from an EMBL/GenBank/DDBJ whole genome shotgun (WGS) entry which is preliminary data.</text>
</comment>
<feature type="compositionally biased region" description="Polar residues" evidence="15">
    <location>
        <begin position="1"/>
        <end position="17"/>
    </location>
</feature>
<evidence type="ECO:0000256" key="8">
    <source>
        <dbReference type="ARBA" id="ARBA00023015"/>
    </source>
</evidence>
<keyword evidence="2" id="KW-0488">Methylation</keyword>
<evidence type="ECO:0000256" key="2">
    <source>
        <dbReference type="ARBA" id="ARBA00022481"/>
    </source>
</evidence>
<organism evidence="17">
    <name type="scientific">Menopon gallinae</name>
    <name type="common">poultry shaft louse</name>
    <dbReference type="NCBI Taxonomy" id="328185"/>
    <lineage>
        <taxon>Eukaryota</taxon>
        <taxon>Metazoa</taxon>
        <taxon>Ecdysozoa</taxon>
        <taxon>Arthropoda</taxon>
        <taxon>Hexapoda</taxon>
        <taxon>Insecta</taxon>
        <taxon>Pterygota</taxon>
        <taxon>Neoptera</taxon>
        <taxon>Paraneoptera</taxon>
        <taxon>Psocodea</taxon>
        <taxon>Troctomorpha</taxon>
        <taxon>Phthiraptera</taxon>
        <taxon>Amblycera</taxon>
        <taxon>Menoponidae</taxon>
        <taxon>Menopon</taxon>
    </lineage>
</organism>
<dbReference type="GO" id="GO:0032204">
    <property type="term" value="P:regulation of telomere maintenance"/>
    <property type="evidence" value="ECO:0007669"/>
    <property type="project" value="TreeGrafter"/>
</dbReference>
<protein>
    <recommendedName>
        <fullName evidence="13">YLP motif-containing protein 1</fullName>
    </recommendedName>
    <alternativeName>
        <fullName evidence="14">Nuclear protein ZAP3</fullName>
    </alternativeName>
</protein>
<feature type="compositionally biased region" description="Basic and acidic residues" evidence="15">
    <location>
        <begin position="812"/>
        <end position="824"/>
    </location>
</feature>
<keyword evidence="4" id="KW-1017">Isopeptide bond</keyword>
<comment type="function">
    <text evidence="11">Plays a role in the reduction of telomerase activity during differentiation of embryonic stem cells by binding to the core promoter of TERT and controlling its down-regulation.</text>
</comment>
<proteinExistence type="predicted"/>
<feature type="region of interest" description="Disordered" evidence="15">
    <location>
        <begin position="556"/>
        <end position="582"/>
    </location>
</feature>
<keyword evidence="6" id="KW-0067">ATP-binding</keyword>
<dbReference type="PANTHER" id="PTHR13413:SF0">
    <property type="entry name" value="YLP MOTIF-CONTAINING PROTEIN 1"/>
    <property type="match status" value="1"/>
</dbReference>
<feature type="compositionally biased region" description="Basic and acidic residues" evidence="15">
    <location>
        <begin position="249"/>
        <end position="261"/>
    </location>
</feature>
<dbReference type="Pfam" id="PF26583">
    <property type="entry name" value="Spectrin_YLPM1"/>
    <property type="match status" value="1"/>
</dbReference>
<keyword evidence="9" id="KW-0804">Transcription</keyword>
<dbReference type="InterPro" id="IPR058903">
    <property type="entry name" value="Spectrin_YLPM1-like"/>
</dbReference>
<feature type="compositionally biased region" description="Acidic residues" evidence="15">
    <location>
        <begin position="1233"/>
        <end position="1244"/>
    </location>
</feature>
<feature type="region of interest" description="Disordered" evidence="15">
    <location>
        <begin position="237"/>
        <end position="343"/>
    </location>
</feature>
<evidence type="ECO:0000256" key="15">
    <source>
        <dbReference type="SAM" id="MobiDB-lite"/>
    </source>
</evidence>
<keyword evidence="5" id="KW-0547">Nucleotide-binding</keyword>
<keyword evidence="3" id="KW-0678">Repressor</keyword>
<evidence type="ECO:0000256" key="13">
    <source>
        <dbReference type="ARBA" id="ARBA00068971"/>
    </source>
</evidence>
<dbReference type="InterPro" id="IPR013641">
    <property type="entry name" value="KTI12/PSTK"/>
</dbReference>
<accession>A0AAW2HAV5</accession>
<comment type="subunit">
    <text evidence="12">Interacts with PPP1CA and NCOA5. Forms a complex with ILF2, ILF3, KHDRBS1, RBMX, NCOA5 and PPP1CA.</text>
</comment>
<dbReference type="PANTHER" id="PTHR13413">
    <property type="entry name" value="YLP MOTIF CONTAINING PROTEIN NUCLEAR PROTEIN ZAP"/>
    <property type="match status" value="1"/>
</dbReference>
<feature type="compositionally biased region" description="Basic and acidic residues" evidence="15">
    <location>
        <begin position="144"/>
        <end position="160"/>
    </location>
</feature>
<evidence type="ECO:0000256" key="6">
    <source>
        <dbReference type="ARBA" id="ARBA00022840"/>
    </source>
</evidence>
<dbReference type="GO" id="GO:0005524">
    <property type="term" value="F:ATP binding"/>
    <property type="evidence" value="ECO:0007669"/>
    <property type="project" value="UniProtKB-KW"/>
</dbReference>
<dbReference type="EMBL" id="JARGDH010000005">
    <property type="protein sequence ID" value="KAL0266913.1"/>
    <property type="molecule type" value="Genomic_DNA"/>
</dbReference>
<gene>
    <name evidence="17" type="ORF">PYX00_009328</name>
</gene>
<evidence type="ECO:0000313" key="17">
    <source>
        <dbReference type="EMBL" id="KAL0266911.1"/>
    </source>
</evidence>
<dbReference type="SUPFAM" id="SSF52540">
    <property type="entry name" value="P-loop containing nucleoside triphosphate hydrolases"/>
    <property type="match status" value="1"/>
</dbReference>
<feature type="compositionally biased region" description="Basic and acidic residues" evidence="15">
    <location>
        <begin position="1223"/>
        <end position="1232"/>
    </location>
</feature>
<evidence type="ECO:0000256" key="3">
    <source>
        <dbReference type="ARBA" id="ARBA00022491"/>
    </source>
</evidence>